<dbReference type="Proteomes" id="UP000322315">
    <property type="component" value="Unassembled WGS sequence"/>
</dbReference>
<dbReference type="Pfam" id="PF00534">
    <property type="entry name" value="Glycos_transf_1"/>
    <property type="match status" value="1"/>
</dbReference>
<dbReference type="EMBL" id="VWRS01000003">
    <property type="protein sequence ID" value="KAA5825592.1"/>
    <property type="molecule type" value="Genomic_DNA"/>
</dbReference>
<dbReference type="Gene3D" id="3.40.50.2000">
    <property type="entry name" value="Glycogen Phosphorylase B"/>
    <property type="match status" value="2"/>
</dbReference>
<feature type="domain" description="Glycosyl transferase family 1" evidence="1">
    <location>
        <begin position="191"/>
        <end position="350"/>
    </location>
</feature>
<dbReference type="EMBL" id="VMBF01000003">
    <property type="protein sequence ID" value="TSJ79890.1"/>
    <property type="molecule type" value="Genomic_DNA"/>
</dbReference>
<dbReference type="GO" id="GO:0016757">
    <property type="term" value="F:glycosyltransferase activity"/>
    <property type="evidence" value="ECO:0007669"/>
    <property type="project" value="InterPro"/>
</dbReference>
<comment type="caution">
    <text evidence="2">The sequence shown here is derived from an EMBL/GenBank/DDBJ whole genome shotgun (WGS) entry which is preliminary data.</text>
</comment>
<reference evidence="3 4" key="2">
    <citation type="submission" date="2019-07" db="EMBL/GenBank/DDBJ databases">
        <title>Algibacter marinivivus sp. nov., isolated from the surface of a marine red alga.</title>
        <authorList>
            <person name="Zhong X."/>
            <person name="Xu W."/>
            <person name="Zhang Y."/>
            <person name="Zhang Q."/>
            <person name="Du Z."/>
        </authorList>
    </citation>
    <scope>NUCLEOTIDE SEQUENCE [LARGE SCALE GENOMIC DNA]</scope>
    <source>
        <strain evidence="3 4">RU-4-M-4</strain>
    </source>
</reference>
<accession>A0A5M7B855</accession>
<proteinExistence type="predicted"/>
<reference evidence="2" key="3">
    <citation type="submission" date="2019-09" db="EMBL/GenBank/DDBJ databases">
        <authorList>
            <person name="Zhang D.-C."/>
        </authorList>
    </citation>
    <scope>NUCLEOTIDE SEQUENCE</scope>
    <source>
        <strain evidence="2">RU-4-M-4</strain>
    </source>
</reference>
<keyword evidence="4" id="KW-1185">Reference proteome</keyword>
<reference evidence="2 5" key="1">
    <citation type="journal article" date="2015" name="Int. J. Syst. Evol. Microbiol.">
        <title>Algibacter amylolyticus sp. nov., isolated from intertidal sediment.</title>
        <authorList>
            <person name="Zhang D.C."/>
            <person name="Wu J."/>
            <person name="Neuner K."/>
            <person name="Yao J."/>
            <person name="Margesin R."/>
        </authorList>
    </citation>
    <scope>NUCLEOTIDE SEQUENCE [LARGE SCALE GENOMIC DNA]</scope>
    <source>
        <strain evidence="2 5">RU-4-M-4</strain>
    </source>
</reference>
<evidence type="ECO:0000313" key="4">
    <source>
        <dbReference type="Proteomes" id="UP000315145"/>
    </source>
</evidence>
<dbReference type="InterPro" id="IPR001296">
    <property type="entry name" value="Glyco_trans_1"/>
</dbReference>
<dbReference type="OrthoDB" id="9811239at2"/>
<evidence type="ECO:0000313" key="3">
    <source>
        <dbReference type="EMBL" id="TSJ79890.1"/>
    </source>
</evidence>
<gene>
    <name evidence="2" type="ORF">F2B50_06705</name>
    <name evidence="3" type="ORF">FPF71_06705</name>
</gene>
<dbReference type="Proteomes" id="UP000315145">
    <property type="component" value="Unassembled WGS sequence"/>
</dbReference>
<dbReference type="PANTHER" id="PTHR12526">
    <property type="entry name" value="GLYCOSYLTRANSFERASE"/>
    <property type="match status" value="1"/>
</dbReference>
<protein>
    <submittedName>
        <fullName evidence="2">Glycosyltransferase family 4 protein</fullName>
    </submittedName>
</protein>
<dbReference type="CDD" id="cd03820">
    <property type="entry name" value="GT4_AmsD-like"/>
    <property type="match status" value="1"/>
</dbReference>
<evidence type="ECO:0000313" key="2">
    <source>
        <dbReference type="EMBL" id="KAA5825592.1"/>
    </source>
</evidence>
<keyword evidence="2" id="KW-0808">Transferase</keyword>
<dbReference type="RefSeq" id="WP_144115913.1">
    <property type="nucleotide sequence ID" value="NZ_JACHGE010000003.1"/>
</dbReference>
<evidence type="ECO:0000313" key="5">
    <source>
        <dbReference type="Proteomes" id="UP000322315"/>
    </source>
</evidence>
<sequence>MNIIYYTDQVYLHGGLERVLANKLNYFSKNTNFKLHVITFQQLNKAPCYKINDKVTFHDLGIHYNRDISFLHPSNIKLAPKHYSRLKAKINEIKPDVIVVCNYEFGFYFIPLIAKKSINIKEYHSSGHFNYKARLENKNVVKKYIYKISDYFETKYDYLVLLTSDEQKYYKSNNTVIIPNAIQETTLKTAKLTNKKVISAGRIAPVKGFEYLIFAWEIVVKDCPEWTLNIFGDGDPKYVAQLKKQIKTLNLENNIFLKGATKTLESEMLDSSIYVMSSLTECFPMVLLEAMGCGLPILSFDCPNGPRHIIKHNEDGILVEYLNIKQLAKNLIELMKDPTKLKSLGYHAKNNMGRLTEEKIMPQWLKLFKKETLN</sequence>
<evidence type="ECO:0000259" key="1">
    <source>
        <dbReference type="Pfam" id="PF00534"/>
    </source>
</evidence>
<dbReference type="SUPFAM" id="SSF53756">
    <property type="entry name" value="UDP-Glycosyltransferase/glycogen phosphorylase"/>
    <property type="match status" value="1"/>
</dbReference>
<organism evidence="2 5">
    <name type="scientific">Algibacter amylolyticus</name>
    <dbReference type="NCBI Taxonomy" id="1608400"/>
    <lineage>
        <taxon>Bacteria</taxon>
        <taxon>Pseudomonadati</taxon>
        <taxon>Bacteroidota</taxon>
        <taxon>Flavobacteriia</taxon>
        <taxon>Flavobacteriales</taxon>
        <taxon>Flavobacteriaceae</taxon>
        <taxon>Algibacter</taxon>
    </lineage>
</organism>
<name>A0A5M7B855_9FLAO</name>
<dbReference type="PANTHER" id="PTHR12526:SF630">
    <property type="entry name" value="GLYCOSYLTRANSFERASE"/>
    <property type="match status" value="1"/>
</dbReference>
<dbReference type="AlphaFoldDB" id="A0A5M7B855"/>